<dbReference type="RefSeq" id="WP_144078670.1">
    <property type="nucleotide sequence ID" value="NZ_MEIS01000109.1"/>
</dbReference>
<evidence type="ECO:0000313" key="2">
    <source>
        <dbReference type="Proteomes" id="UP000229434"/>
    </source>
</evidence>
<proteinExistence type="predicted"/>
<dbReference type="AlphaFoldDB" id="A0A2N9XXQ0"/>
<dbReference type="OrthoDB" id="9993879at2"/>
<reference evidence="1 2" key="1">
    <citation type="journal article" date="2017" name="MBio">
        <title>Type VI secretion-mediated competition in the bee gut microbiome.</title>
        <authorList>
            <person name="Steele M.I."/>
            <person name="Kwong W.K."/>
            <person name="Powell J.E."/>
            <person name="Whiteley M."/>
            <person name="Moran N.A."/>
        </authorList>
    </citation>
    <scope>NUCLEOTIDE SEQUENCE [LARGE SCALE GENOMIC DNA]</scope>
    <source>
        <strain evidence="1 2">Nev3CBA3</strain>
    </source>
</reference>
<organism evidence="1 2">
    <name type="scientific">Snodgrassella alvi</name>
    <dbReference type="NCBI Taxonomy" id="1196083"/>
    <lineage>
        <taxon>Bacteria</taxon>
        <taxon>Pseudomonadati</taxon>
        <taxon>Pseudomonadota</taxon>
        <taxon>Betaproteobacteria</taxon>
        <taxon>Neisseriales</taxon>
        <taxon>Neisseriaceae</taxon>
        <taxon>Snodgrassella</taxon>
    </lineage>
</organism>
<protein>
    <submittedName>
        <fullName evidence="1">Uncharacterized protein</fullName>
    </submittedName>
</protein>
<comment type="caution">
    <text evidence="1">The sequence shown here is derived from an EMBL/GenBank/DDBJ whole genome shotgun (WGS) entry which is preliminary data.</text>
</comment>
<gene>
    <name evidence="1" type="ORF">BHC49_07485</name>
</gene>
<name>A0A2N9XXQ0_9NEIS</name>
<sequence>MLLLSAYILVILNMDFWHYLFQHVSLNNNNVIFLINGAHIDVGSNEFLYITAILAIFASADDATAVITELCGELRRDDAECLF</sequence>
<dbReference type="Proteomes" id="UP000229434">
    <property type="component" value="Unassembled WGS sequence"/>
</dbReference>
<dbReference type="EMBL" id="MEIS01000109">
    <property type="protein sequence ID" value="PIT54845.1"/>
    <property type="molecule type" value="Genomic_DNA"/>
</dbReference>
<evidence type="ECO:0000313" key="1">
    <source>
        <dbReference type="EMBL" id="PIT54845.1"/>
    </source>
</evidence>
<accession>A0A2N9XXQ0</accession>